<dbReference type="PANTHER" id="PTHR20863:SF76">
    <property type="entry name" value="CARRIER DOMAIN-CONTAINING PROTEIN"/>
    <property type="match status" value="1"/>
</dbReference>
<evidence type="ECO:0000313" key="9">
    <source>
        <dbReference type="EMBL" id="AWI09103.1"/>
    </source>
</evidence>
<sequence>MSPQQPDTNPSEKLSRYEPEVREAYARYCETGDVDAVQIVIIAMVREHLPKPSDAPITDEQKLVEDLGYDSLAVAEVVFAIEDTFGLRIETSEIMQISTVGSLKEFIAKKLGPKNE</sequence>
<dbReference type="GO" id="GO:0000036">
    <property type="term" value="F:acyl carrier activity"/>
    <property type="evidence" value="ECO:0007669"/>
    <property type="project" value="TreeGrafter"/>
</dbReference>
<evidence type="ECO:0000313" key="10">
    <source>
        <dbReference type="Proteomes" id="UP000244896"/>
    </source>
</evidence>
<dbReference type="EMBL" id="CP023004">
    <property type="protein sequence ID" value="AWI09103.1"/>
    <property type="molecule type" value="Genomic_DNA"/>
</dbReference>
<dbReference type="InterPro" id="IPR009081">
    <property type="entry name" value="PP-bd_ACP"/>
</dbReference>
<dbReference type="GO" id="GO:0009245">
    <property type="term" value="P:lipid A biosynthetic process"/>
    <property type="evidence" value="ECO:0007669"/>
    <property type="project" value="TreeGrafter"/>
</dbReference>
<evidence type="ECO:0000259" key="8">
    <source>
        <dbReference type="PROSITE" id="PS50075"/>
    </source>
</evidence>
<dbReference type="InterPro" id="IPR036736">
    <property type="entry name" value="ACP-like_sf"/>
</dbReference>
<dbReference type="PANTHER" id="PTHR20863">
    <property type="entry name" value="ACYL CARRIER PROTEIN"/>
    <property type="match status" value="1"/>
</dbReference>
<dbReference type="InterPro" id="IPR020806">
    <property type="entry name" value="PKS_PP-bd"/>
</dbReference>
<proteinExistence type="predicted"/>
<dbReference type="SUPFAM" id="SSF47336">
    <property type="entry name" value="ACP-like"/>
    <property type="match status" value="1"/>
</dbReference>
<dbReference type="GO" id="GO:0000035">
    <property type="term" value="F:acyl binding"/>
    <property type="evidence" value="ECO:0007669"/>
    <property type="project" value="TreeGrafter"/>
</dbReference>
<feature type="domain" description="Carrier" evidence="8">
    <location>
        <begin position="35"/>
        <end position="111"/>
    </location>
</feature>
<comment type="function">
    <text evidence="1">Carrier of the growing fatty acid chain in fatty acid biosynthesis.</text>
</comment>
<reference evidence="9 10" key="1">
    <citation type="journal article" date="2018" name="Syst. Appl. Microbiol.">
        <title>Ereboglobus luteus gen. nov. sp. nov. from cockroach guts, and new insights into the oxygen relationship of the genera Opitutus and Didymococcus (Verrucomicrobia: Opitutaceae).</title>
        <authorList>
            <person name="Tegtmeier D."/>
            <person name="Belitz A."/>
            <person name="Radek R."/>
            <person name="Heimerl T."/>
            <person name="Brune A."/>
        </authorList>
    </citation>
    <scope>NUCLEOTIDE SEQUENCE [LARGE SCALE GENOMIC DNA]</scope>
    <source>
        <strain evidence="9 10">Ho45</strain>
    </source>
</reference>
<dbReference type="AlphaFoldDB" id="A0A2U8E2L0"/>
<evidence type="ECO:0000256" key="1">
    <source>
        <dbReference type="ARBA" id="ARBA00003180"/>
    </source>
</evidence>
<name>A0A2U8E2L0_9BACT</name>
<keyword evidence="3" id="KW-0444">Lipid biosynthesis</keyword>
<evidence type="ECO:0000256" key="3">
    <source>
        <dbReference type="ARBA" id="ARBA00022516"/>
    </source>
</evidence>
<accession>A0A2U8E2L0</accession>
<dbReference type="SMART" id="SM00823">
    <property type="entry name" value="PKS_PP"/>
    <property type="match status" value="1"/>
</dbReference>
<protein>
    <recommendedName>
        <fullName evidence="8">Carrier domain-containing protein</fullName>
    </recommendedName>
</protein>
<dbReference type="InterPro" id="IPR006162">
    <property type="entry name" value="Ppantetheine_attach_site"/>
</dbReference>
<evidence type="ECO:0000256" key="4">
    <source>
        <dbReference type="ARBA" id="ARBA00022553"/>
    </source>
</evidence>
<keyword evidence="4" id="KW-0597">Phosphoprotein</keyword>
<dbReference type="PROSITE" id="PS50075">
    <property type="entry name" value="CARRIER"/>
    <property type="match status" value="1"/>
</dbReference>
<evidence type="ECO:0000256" key="7">
    <source>
        <dbReference type="ARBA" id="ARBA00023160"/>
    </source>
</evidence>
<gene>
    <name evidence="9" type="ORF">CKA38_07505</name>
</gene>
<dbReference type="PROSITE" id="PS00012">
    <property type="entry name" value="PHOSPHOPANTETHEINE"/>
    <property type="match status" value="1"/>
</dbReference>
<keyword evidence="5" id="KW-0276">Fatty acid metabolism</keyword>
<dbReference type="Pfam" id="PF00550">
    <property type="entry name" value="PP-binding"/>
    <property type="match status" value="1"/>
</dbReference>
<organism evidence="9 10">
    <name type="scientific">Ereboglobus luteus</name>
    <dbReference type="NCBI Taxonomy" id="1796921"/>
    <lineage>
        <taxon>Bacteria</taxon>
        <taxon>Pseudomonadati</taxon>
        <taxon>Verrucomicrobiota</taxon>
        <taxon>Opitutia</taxon>
        <taxon>Opitutales</taxon>
        <taxon>Opitutaceae</taxon>
        <taxon>Ereboglobus</taxon>
    </lineage>
</organism>
<keyword evidence="2" id="KW-0596">Phosphopantetheine</keyword>
<evidence type="ECO:0000256" key="5">
    <source>
        <dbReference type="ARBA" id="ARBA00022832"/>
    </source>
</evidence>
<dbReference type="GO" id="GO:0031177">
    <property type="term" value="F:phosphopantetheine binding"/>
    <property type="evidence" value="ECO:0007669"/>
    <property type="project" value="InterPro"/>
</dbReference>
<dbReference type="GO" id="GO:0005829">
    <property type="term" value="C:cytosol"/>
    <property type="evidence" value="ECO:0007669"/>
    <property type="project" value="TreeGrafter"/>
</dbReference>
<dbReference type="Gene3D" id="1.10.1200.10">
    <property type="entry name" value="ACP-like"/>
    <property type="match status" value="1"/>
</dbReference>
<evidence type="ECO:0000256" key="2">
    <source>
        <dbReference type="ARBA" id="ARBA00022450"/>
    </source>
</evidence>
<dbReference type="GO" id="GO:0016020">
    <property type="term" value="C:membrane"/>
    <property type="evidence" value="ECO:0007669"/>
    <property type="project" value="GOC"/>
</dbReference>
<dbReference type="KEGG" id="elut:CKA38_07505"/>
<dbReference type="InterPro" id="IPR003231">
    <property type="entry name" value="ACP"/>
</dbReference>
<evidence type="ECO:0000256" key="6">
    <source>
        <dbReference type="ARBA" id="ARBA00023098"/>
    </source>
</evidence>
<dbReference type="OrthoDB" id="197001at2"/>
<dbReference type="RefSeq" id="WP_108824916.1">
    <property type="nucleotide sequence ID" value="NZ_CP023004.1"/>
</dbReference>
<keyword evidence="10" id="KW-1185">Reference proteome</keyword>
<keyword evidence="6" id="KW-0443">Lipid metabolism</keyword>
<keyword evidence="7" id="KW-0275">Fatty acid biosynthesis</keyword>
<dbReference type="Proteomes" id="UP000244896">
    <property type="component" value="Chromosome"/>
</dbReference>